<protein>
    <submittedName>
        <fullName evidence="1">Uncharacterized protein</fullName>
    </submittedName>
</protein>
<name>A0A3M7RZG8_BRAPC</name>
<comment type="caution">
    <text evidence="1">The sequence shown here is derived from an EMBL/GenBank/DDBJ whole genome shotgun (WGS) entry which is preliminary data.</text>
</comment>
<dbReference type="Proteomes" id="UP000276133">
    <property type="component" value="Unassembled WGS sequence"/>
</dbReference>
<evidence type="ECO:0000313" key="2">
    <source>
        <dbReference type="Proteomes" id="UP000276133"/>
    </source>
</evidence>
<gene>
    <name evidence="1" type="ORF">BpHYR1_015308</name>
</gene>
<sequence>MIKRTEKNPLKSVAKTMLENTGAVNSNSSQAIGILGLNFGSLDEIEKSRHESLVKQLKLIEEKHDLKLTEINS</sequence>
<dbReference type="AlphaFoldDB" id="A0A3M7RZG8"/>
<organism evidence="1 2">
    <name type="scientific">Brachionus plicatilis</name>
    <name type="common">Marine rotifer</name>
    <name type="synonym">Brachionus muelleri</name>
    <dbReference type="NCBI Taxonomy" id="10195"/>
    <lineage>
        <taxon>Eukaryota</taxon>
        <taxon>Metazoa</taxon>
        <taxon>Spiralia</taxon>
        <taxon>Gnathifera</taxon>
        <taxon>Rotifera</taxon>
        <taxon>Eurotatoria</taxon>
        <taxon>Monogononta</taxon>
        <taxon>Pseudotrocha</taxon>
        <taxon>Ploima</taxon>
        <taxon>Brachionidae</taxon>
        <taxon>Brachionus</taxon>
    </lineage>
</organism>
<accession>A0A3M7RZG8</accession>
<reference evidence="1 2" key="1">
    <citation type="journal article" date="2018" name="Sci. Rep.">
        <title>Genomic signatures of local adaptation to the degree of environmental predictability in rotifers.</title>
        <authorList>
            <person name="Franch-Gras L."/>
            <person name="Hahn C."/>
            <person name="Garcia-Roger E.M."/>
            <person name="Carmona M.J."/>
            <person name="Serra M."/>
            <person name="Gomez A."/>
        </authorList>
    </citation>
    <scope>NUCLEOTIDE SEQUENCE [LARGE SCALE GENOMIC DNA]</scope>
    <source>
        <strain evidence="1">HYR1</strain>
    </source>
</reference>
<dbReference type="EMBL" id="REGN01002348">
    <property type="protein sequence ID" value="RNA28737.1"/>
    <property type="molecule type" value="Genomic_DNA"/>
</dbReference>
<proteinExistence type="predicted"/>
<evidence type="ECO:0000313" key="1">
    <source>
        <dbReference type="EMBL" id="RNA28737.1"/>
    </source>
</evidence>
<keyword evidence="2" id="KW-1185">Reference proteome</keyword>